<gene>
    <name evidence="1" type="ORF">m07a_09060</name>
</gene>
<dbReference type="Proteomes" id="UP000014242">
    <property type="component" value="Unassembled WGS sequence"/>
</dbReference>
<dbReference type="InterPro" id="IPR038573">
    <property type="entry name" value="BrnT_sf"/>
</dbReference>
<evidence type="ECO:0000313" key="2">
    <source>
        <dbReference type="Proteomes" id="UP000014242"/>
    </source>
</evidence>
<dbReference type="InterPro" id="IPR007460">
    <property type="entry name" value="BrnT_toxin"/>
</dbReference>
<name>N6VAQ8_9HYPH</name>
<keyword evidence="2" id="KW-1185">Reference proteome</keyword>
<dbReference type="Gene3D" id="3.10.450.530">
    <property type="entry name" value="Ribonuclease toxin, BrnT, of type II toxin-antitoxin system"/>
    <property type="match status" value="1"/>
</dbReference>
<dbReference type="EMBL" id="AGWC01000005">
    <property type="protein sequence ID" value="ENN90905.1"/>
    <property type="molecule type" value="Genomic_DNA"/>
</dbReference>
<dbReference type="RefSeq" id="WP_010704021.1">
    <property type="nucleotide sequence ID" value="NZ_KB915628.1"/>
</dbReference>
<dbReference type="PATRIC" id="fig|1094496.3.peg.931"/>
<evidence type="ECO:0000313" key="1">
    <source>
        <dbReference type="EMBL" id="ENN90905.1"/>
    </source>
</evidence>
<protein>
    <recommendedName>
        <fullName evidence="3">BrnT family toxin</fullName>
    </recommendedName>
</protein>
<proteinExistence type="predicted"/>
<evidence type="ECO:0008006" key="3">
    <source>
        <dbReference type="Google" id="ProtNLM"/>
    </source>
</evidence>
<organism evidence="1 2">
    <name type="scientific">Bartonella schoenbuchensis m07a</name>
    <dbReference type="NCBI Taxonomy" id="1094496"/>
    <lineage>
        <taxon>Bacteria</taxon>
        <taxon>Pseudomonadati</taxon>
        <taxon>Pseudomonadota</taxon>
        <taxon>Alphaproteobacteria</taxon>
        <taxon>Hyphomicrobiales</taxon>
        <taxon>Bartonellaceae</taxon>
        <taxon>Bartonella</taxon>
    </lineage>
</organism>
<sequence>MKIRFEWDKIKAESNLRKHRISFEVAVRVFADPFAMTRQDRIENGEYRWQTLGLVNGFLLLLVAHTIYDDKDGREVIRIISARRASLKERKRYEEESSL</sequence>
<dbReference type="eggNOG" id="COG2929">
    <property type="taxonomic scope" value="Bacteria"/>
</dbReference>
<dbReference type="AlphaFoldDB" id="N6VAQ8"/>
<dbReference type="Pfam" id="PF04365">
    <property type="entry name" value="BrnT_toxin"/>
    <property type="match status" value="1"/>
</dbReference>
<reference evidence="1 2" key="1">
    <citation type="journal article" date="2013" name="PLoS Genet.">
        <title>A gene transfer agent and a dynamic repertoire of secretion systems hold the keys to the explosive radiation of the emerging pathogen Bartonella.</title>
        <authorList>
            <person name="Guy L."/>
            <person name="Nystedt B."/>
            <person name="Toft C."/>
            <person name="Zaremba-Niedzwiedzka K."/>
            <person name="Berglund E.C."/>
            <person name="Granberg F."/>
            <person name="Naslund K."/>
            <person name="Eriksson A.S."/>
            <person name="Andersson S.G."/>
        </authorList>
    </citation>
    <scope>NUCLEOTIDE SEQUENCE [LARGE SCALE GENOMIC DNA]</scope>
    <source>
        <strain evidence="2">m07a</strain>
    </source>
</reference>
<accession>N6VAQ8</accession>
<dbReference type="HOGENOM" id="CLU_149290_1_0_5"/>
<comment type="caution">
    <text evidence="1">The sequence shown here is derived from an EMBL/GenBank/DDBJ whole genome shotgun (WGS) entry which is preliminary data.</text>
</comment>